<dbReference type="Pfam" id="PF02592">
    <property type="entry name" value="Vut_1"/>
    <property type="match status" value="1"/>
</dbReference>
<feature type="transmembrane region" description="Helical" evidence="1">
    <location>
        <begin position="191"/>
        <end position="215"/>
    </location>
</feature>
<name>A0A0F9FX24_9ZZZZ</name>
<feature type="transmembrane region" description="Helical" evidence="1">
    <location>
        <begin position="167"/>
        <end position="185"/>
    </location>
</feature>
<dbReference type="AlphaFoldDB" id="A0A0F9FX24"/>
<reference evidence="2" key="1">
    <citation type="journal article" date="2015" name="Nature">
        <title>Complex archaea that bridge the gap between prokaryotes and eukaryotes.</title>
        <authorList>
            <person name="Spang A."/>
            <person name="Saw J.H."/>
            <person name="Jorgensen S.L."/>
            <person name="Zaremba-Niedzwiedzka K."/>
            <person name="Martijn J."/>
            <person name="Lind A.E."/>
            <person name="van Eijk R."/>
            <person name="Schleper C."/>
            <person name="Guy L."/>
            <person name="Ettema T.J."/>
        </authorList>
    </citation>
    <scope>NUCLEOTIDE SEQUENCE</scope>
</reference>
<dbReference type="HAMAP" id="MF_02088">
    <property type="entry name" value="Q_prec_transport"/>
    <property type="match status" value="1"/>
</dbReference>
<sequence>MQNNLIYFLWILVDLSLLLAGFMLWGKYGVTAMIASNVVIMNIFVLKGITLFGLDATGGNVLYASIFLGTDIISEYYGPGEARKAVFIGFFISIFFLIASRFILLFEPAAWDLYHPAMKQLFTPVWRITAASMAAYLLSQNCDVVCYEWLKRKLPDHLWVRNNGSTWISQIIDTGVFCMAAFAGVYEVKIISGIVLSTYILKIIVAAVDTPFIYLSKVIVRKKPSLSG</sequence>
<feature type="transmembrane region" description="Helical" evidence="1">
    <location>
        <begin position="32"/>
        <end position="54"/>
    </location>
</feature>
<comment type="caution">
    <text evidence="2">The sequence shown here is derived from an EMBL/GenBank/DDBJ whole genome shotgun (WGS) entry which is preliminary data.</text>
</comment>
<dbReference type="PANTHER" id="PTHR34300">
    <property type="entry name" value="QUEUOSINE PRECURSOR TRANSPORTER-RELATED"/>
    <property type="match status" value="1"/>
</dbReference>
<keyword evidence="1" id="KW-1133">Transmembrane helix</keyword>
<keyword evidence="1" id="KW-0812">Transmembrane</keyword>
<proteinExistence type="inferred from homology"/>
<feature type="transmembrane region" description="Helical" evidence="1">
    <location>
        <begin position="6"/>
        <end position="25"/>
    </location>
</feature>
<dbReference type="PANTHER" id="PTHR34300:SF2">
    <property type="entry name" value="QUEUOSINE PRECURSOR TRANSPORTER-RELATED"/>
    <property type="match status" value="1"/>
</dbReference>
<dbReference type="InterPro" id="IPR003744">
    <property type="entry name" value="YhhQ"/>
</dbReference>
<protein>
    <recommendedName>
        <fullName evidence="3">Q precursor transporter</fullName>
    </recommendedName>
</protein>
<evidence type="ECO:0000313" key="2">
    <source>
        <dbReference type="EMBL" id="KKL55722.1"/>
    </source>
</evidence>
<gene>
    <name evidence="2" type="ORF">LCGC14_2252560</name>
</gene>
<accession>A0A0F9FX24</accession>
<dbReference type="EMBL" id="LAZR01030740">
    <property type="protein sequence ID" value="KKL55722.1"/>
    <property type="molecule type" value="Genomic_DNA"/>
</dbReference>
<organism evidence="2">
    <name type="scientific">marine sediment metagenome</name>
    <dbReference type="NCBI Taxonomy" id="412755"/>
    <lineage>
        <taxon>unclassified sequences</taxon>
        <taxon>metagenomes</taxon>
        <taxon>ecological metagenomes</taxon>
    </lineage>
</organism>
<feature type="transmembrane region" description="Helical" evidence="1">
    <location>
        <begin position="85"/>
        <end position="106"/>
    </location>
</feature>
<evidence type="ECO:0008006" key="3">
    <source>
        <dbReference type="Google" id="ProtNLM"/>
    </source>
</evidence>
<evidence type="ECO:0000256" key="1">
    <source>
        <dbReference type="SAM" id="Phobius"/>
    </source>
</evidence>
<dbReference type="NCBIfam" id="TIGR00697">
    <property type="entry name" value="queuosine precursor transporter"/>
    <property type="match status" value="1"/>
</dbReference>
<keyword evidence="1" id="KW-0472">Membrane</keyword>